<dbReference type="Pfam" id="PF01794">
    <property type="entry name" value="Ferric_reduct"/>
    <property type="match status" value="1"/>
</dbReference>
<dbReference type="EMBL" id="ML995809">
    <property type="protein sequence ID" value="KAF2773771.1"/>
    <property type="molecule type" value="Genomic_DNA"/>
</dbReference>
<dbReference type="GO" id="GO:0005886">
    <property type="term" value="C:plasma membrane"/>
    <property type="evidence" value="ECO:0007669"/>
    <property type="project" value="UniProtKB-SubCell"/>
</dbReference>
<dbReference type="AlphaFoldDB" id="A0A6G1LLF2"/>
<feature type="transmembrane region" description="Helical" evidence="13">
    <location>
        <begin position="24"/>
        <end position="49"/>
    </location>
</feature>
<organism evidence="15 16">
    <name type="scientific">Teratosphaeria nubilosa</name>
    <dbReference type="NCBI Taxonomy" id="161662"/>
    <lineage>
        <taxon>Eukaryota</taxon>
        <taxon>Fungi</taxon>
        <taxon>Dikarya</taxon>
        <taxon>Ascomycota</taxon>
        <taxon>Pezizomycotina</taxon>
        <taxon>Dothideomycetes</taxon>
        <taxon>Dothideomycetidae</taxon>
        <taxon>Mycosphaerellales</taxon>
        <taxon>Teratosphaeriaceae</taxon>
        <taxon>Teratosphaeria</taxon>
    </lineage>
</organism>
<dbReference type="GO" id="GO:0006879">
    <property type="term" value="P:intracellular iron ion homeostasis"/>
    <property type="evidence" value="ECO:0007669"/>
    <property type="project" value="TreeGrafter"/>
</dbReference>
<gene>
    <name evidence="15" type="ORF">EJ03DRAFT_264096</name>
</gene>
<accession>A0A6G1LLF2</accession>
<feature type="transmembrane region" description="Helical" evidence="13">
    <location>
        <begin position="213"/>
        <end position="236"/>
    </location>
</feature>
<name>A0A6G1LLF2_9PEZI</name>
<evidence type="ECO:0000313" key="16">
    <source>
        <dbReference type="Proteomes" id="UP000799436"/>
    </source>
</evidence>
<dbReference type="Pfam" id="PF08022">
    <property type="entry name" value="FAD_binding_8"/>
    <property type="match status" value="1"/>
</dbReference>
<dbReference type="InterPro" id="IPR013130">
    <property type="entry name" value="Fe3_Rdtase_TM_dom"/>
</dbReference>
<evidence type="ECO:0000256" key="7">
    <source>
        <dbReference type="ARBA" id="ARBA00022982"/>
    </source>
</evidence>
<keyword evidence="10" id="KW-0406">Ion transport</keyword>
<keyword evidence="4" id="KW-0813">Transport</keyword>
<dbReference type="CDD" id="cd06186">
    <property type="entry name" value="NOX_Duox_like_FAD_NADP"/>
    <property type="match status" value="1"/>
</dbReference>
<evidence type="ECO:0000256" key="9">
    <source>
        <dbReference type="ARBA" id="ARBA00023002"/>
    </source>
</evidence>
<feature type="domain" description="FAD-binding FR-type" evidence="14">
    <location>
        <begin position="284"/>
        <end position="397"/>
    </location>
</feature>
<dbReference type="GO" id="GO:0006826">
    <property type="term" value="P:iron ion transport"/>
    <property type="evidence" value="ECO:0007669"/>
    <property type="project" value="TreeGrafter"/>
</dbReference>
<dbReference type="SFLD" id="SFLDS00052">
    <property type="entry name" value="Ferric_Reductase_Domain"/>
    <property type="match status" value="1"/>
</dbReference>
<evidence type="ECO:0000256" key="1">
    <source>
        <dbReference type="ARBA" id="ARBA00004651"/>
    </source>
</evidence>
<dbReference type="PROSITE" id="PS51384">
    <property type="entry name" value="FAD_FR"/>
    <property type="match status" value="1"/>
</dbReference>
<proteinExistence type="inferred from homology"/>
<dbReference type="InterPro" id="IPR017927">
    <property type="entry name" value="FAD-bd_FR_type"/>
</dbReference>
<dbReference type="SUPFAM" id="SSF52343">
    <property type="entry name" value="Ferredoxin reductase-like, C-terminal NADP-linked domain"/>
    <property type="match status" value="1"/>
</dbReference>
<dbReference type="GO" id="GO:0052851">
    <property type="term" value="F:ferric-chelate reductase (NADPH) activity"/>
    <property type="evidence" value="ECO:0007669"/>
    <property type="project" value="UniProtKB-EC"/>
</dbReference>
<dbReference type="Gene3D" id="3.40.50.80">
    <property type="entry name" value="Nucleotide-binding domain of ferredoxin-NADP reductase (FNR) module"/>
    <property type="match status" value="1"/>
</dbReference>
<keyword evidence="16" id="KW-1185">Reference proteome</keyword>
<evidence type="ECO:0000256" key="12">
    <source>
        <dbReference type="ARBA" id="ARBA00048483"/>
    </source>
</evidence>
<dbReference type="SFLD" id="SFLDG01168">
    <property type="entry name" value="Ferric_reductase_subgroup_(FRE"/>
    <property type="match status" value="1"/>
</dbReference>
<reference evidence="15" key="1">
    <citation type="journal article" date="2020" name="Stud. Mycol.">
        <title>101 Dothideomycetes genomes: a test case for predicting lifestyles and emergence of pathogens.</title>
        <authorList>
            <person name="Haridas S."/>
            <person name="Albert R."/>
            <person name="Binder M."/>
            <person name="Bloem J."/>
            <person name="Labutti K."/>
            <person name="Salamov A."/>
            <person name="Andreopoulos B."/>
            <person name="Baker S."/>
            <person name="Barry K."/>
            <person name="Bills G."/>
            <person name="Bluhm B."/>
            <person name="Cannon C."/>
            <person name="Castanera R."/>
            <person name="Culley D."/>
            <person name="Daum C."/>
            <person name="Ezra D."/>
            <person name="Gonzalez J."/>
            <person name="Henrissat B."/>
            <person name="Kuo A."/>
            <person name="Liang C."/>
            <person name="Lipzen A."/>
            <person name="Lutzoni F."/>
            <person name="Magnuson J."/>
            <person name="Mondo S."/>
            <person name="Nolan M."/>
            <person name="Ohm R."/>
            <person name="Pangilinan J."/>
            <person name="Park H.-J."/>
            <person name="Ramirez L."/>
            <person name="Alfaro M."/>
            <person name="Sun H."/>
            <person name="Tritt A."/>
            <person name="Yoshinaga Y."/>
            <person name="Zwiers L.-H."/>
            <person name="Turgeon B."/>
            <person name="Goodwin S."/>
            <person name="Spatafora J."/>
            <person name="Crous P."/>
            <person name="Grigoriev I."/>
        </authorList>
    </citation>
    <scope>NUCLEOTIDE SEQUENCE</scope>
    <source>
        <strain evidence="15">CBS 116005</strain>
    </source>
</reference>
<dbReference type="EC" id="1.16.1.9" evidence="3"/>
<evidence type="ECO:0000256" key="10">
    <source>
        <dbReference type="ARBA" id="ARBA00023065"/>
    </source>
</evidence>
<dbReference type="InterPro" id="IPR013121">
    <property type="entry name" value="Fe_red_NAD-bd_6"/>
</dbReference>
<evidence type="ECO:0000256" key="6">
    <source>
        <dbReference type="ARBA" id="ARBA00022692"/>
    </source>
</evidence>
<dbReference type="InterPro" id="IPR039261">
    <property type="entry name" value="FNR_nucleotide-bd"/>
</dbReference>
<sequence>MGWPYRFGELTAEQKQQRRELLDWYGFVAQMSVLVPLLALQVYFLTVWVGKKIQRQKDLGAPSSPYAKAHRSTTTARIAKNVRLLARRIQWWLGNSLELLGYHLGTNGEVIAAVTWTAWLLLLLSCFQTGDDYLHLTKRFGIVGASQLPFHYLLALKWSYSPLQLLTHCSHETLISLHQLLGRSITLLFYLHVAFYLNFYILSNLLAQKITEWYIICGIIATVAFTAVGTTALAPLKRWNYRAFFITHVSLATLILPLLYFHVRHIRIYIYETAAIYAVHAVLRFFSTKTLPASIRILSDTNLVEIDIPTPLSEKGFLRPRWKPGHHAYVSLAGHPFLRTFRSNPFTVASIPREDGRIRFVARILDGNTAKLARCAKDAGVSQKVTLEGPYGVTTHADRLLQYDRVLLVAGGIGATFVVPIYRQVLADLSPSKGSFRHQKVNFVWVARTKADVTWALPEIETQRQGFIERLKVFITSSTSRDLGTTTDGSLVIAGEEDEESAMAGETEEGIELEQRKNLLAGEDVGAAVKVEGGITFLAGRPNLGKLIEQTFSQGDSERVAVLVCGPRRLSQALRTEVGEYVESGRDVWFWEESFAL</sequence>
<comment type="similarity">
    <text evidence="2">Belongs to the ferric reductase (FRE) family.</text>
</comment>
<dbReference type="GO" id="GO:0015677">
    <property type="term" value="P:copper ion import"/>
    <property type="evidence" value="ECO:0007669"/>
    <property type="project" value="TreeGrafter"/>
</dbReference>
<evidence type="ECO:0000259" key="14">
    <source>
        <dbReference type="PROSITE" id="PS51384"/>
    </source>
</evidence>
<evidence type="ECO:0000256" key="2">
    <source>
        <dbReference type="ARBA" id="ARBA00006278"/>
    </source>
</evidence>
<keyword evidence="9" id="KW-0560">Oxidoreductase</keyword>
<keyword evidence="6 13" id="KW-0812">Transmembrane</keyword>
<evidence type="ECO:0000256" key="3">
    <source>
        <dbReference type="ARBA" id="ARBA00012668"/>
    </source>
</evidence>
<dbReference type="Gene3D" id="2.40.30.10">
    <property type="entry name" value="Translation factors"/>
    <property type="match status" value="1"/>
</dbReference>
<keyword evidence="8 13" id="KW-1133">Transmembrane helix</keyword>
<dbReference type="Proteomes" id="UP000799436">
    <property type="component" value="Unassembled WGS sequence"/>
</dbReference>
<keyword evidence="7" id="KW-0249">Electron transport</keyword>
<dbReference type="InterPro" id="IPR051410">
    <property type="entry name" value="Ferric/Cupric_Reductase"/>
</dbReference>
<protein>
    <recommendedName>
        <fullName evidence="3">ferric-chelate reductase (NADPH)</fullName>
        <ecNumber evidence="3">1.16.1.9</ecNumber>
    </recommendedName>
</protein>
<comment type="catalytic activity">
    <reaction evidence="12">
        <text>2 a Fe(II)-siderophore + NADP(+) + H(+) = 2 a Fe(III)-siderophore + NADPH</text>
        <dbReference type="Rhea" id="RHEA:28795"/>
        <dbReference type="Rhea" id="RHEA-COMP:11342"/>
        <dbReference type="Rhea" id="RHEA-COMP:11344"/>
        <dbReference type="ChEBI" id="CHEBI:15378"/>
        <dbReference type="ChEBI" id="CHEBI:29033"/>
        <dbReference type="ChEBI" id="CHEBI:29034"/>
        <dbReference type="ChEBI" id="CHEBI:57783"/>
        <dbReference type="ChEBI" id="CHEBI:58349"/>
        <dbReference type="EC" id="1.16.1.9"/>
    </reaction>
</comment>
<dbReference type="Pfam" id="PF08030">
    <property type="entry name" value="NAD_binding_6"/>
    <property type="match status" value="1"/>
</dbReference>
<evidence type="ECO:0000313" key="15">
    <source>
        <dbReference type="EMBL" id="KAF2773771.1"/>
    </source>
</evidence>
<dbReference type="SUPFAM" id="SSF63380">
    <property type="entry name" value="Riboflavin synthase domain-like"/>
    <property type="match status" value="1"/>
</dbReference>
<feature type="transmembrane region" description="Helical" evidence="13">
    <location>
        <begin position="187"/>
        <end position="207"/>
    </location>
</feature>
<dbReference type="OrthoDB" id="10006946at2759"/>
<feature type="transmembrane region" description="Helical" evidence="13">
    <location>
        <begin position="406"/>
        <end position="423"/>
    </location>
</feature>
<evidence type="ECO:0000256" key="13">
    <source>
        <dbReference type="SAM" id="Phobius"/>
    </source>
</evidence>
<evidence type="ECO:0000256" key="5">
    <source>
        <dbReference type="ARBA" id="ARBA00022475"/>
    </source>
</evidence>
<evidence type="ECO:0000256" key="11">
    <source>
        <dbReference type="ARBA" id="ARBA00023136"/>
    </source>
</evidence>
<dbReference type="PANTHER" id="PTHR32361">
    <property type="entry name" value="FERRIC/CUPRIC REDUCTASE TRANSMEMBRANE COMPONENT"/>
    <property type="match status" value="1"/>
</dbReference>
<dbReference type="InterPro" id="IPR013112">
    <property type="entry name" value="FAD-bd_8"/>
</dbReference>
<evidence type="ECO:0000256" key="4">
    <source>
        <dbReference type="ARBA" id="ARBA00022448"/>
    </source>
</evidence>
<feature type="transmembrane region" description="Helical" evidence="13">
    <location>
        <begin position="243"/>
        <end position="262"/>
    </location>
</feature>
<comment type="subcellular location">
    <subcellularLocation>
        <location evidence="1">Cell membrane</location>
        <topology evidence="1">Multi-pass membrane protein</topology>
    </subcellularLocation>
</comment>
<keyword evidence="5" id="KW-1003">Cell membrane</keyword>
<keyword evidence="11 13" id="KW-0472">Membrane</keyword>
<dbReference type="PANTHER" id="PTHR32361:SF28">
    <property type="entry name" value="FRP1P"/>
    <property type="match status" value="1"/>
</dbReference>
<evidence type="ECO:0000256" key="8">
    <source>
        <dbReference type="ARBA" id="ARBA00022989"/>
    </source>
</evidence>
<dbReference type="InterPro" id="IPR017938">
    <property type="entry name" value="Riboflavin_synthase-like_b-brl"/>
</dbReference>